<organism evidence="4 5">
    <name type="scientific">Elizabethkingia anophelis NUHP1</name>
    <dbReference type="NCBI Taxonomy" id="1338011"/>
    <lineage>
        <taxon>Bacteria</taxon>
        <taxon>Pseudomonadati</taxon>
        <taxon>Bacteroidota</taxon>
        <taxon>Flavobacteriia</taxon>
        <taxon>Flavobacteriales</taxon>
        <taxon>Weeksellaceae</taxon>
        <taxon>Elizabethkingia</taxon>
    </lineage>
</organism>
<dbReference type="RefSeq" id="WP_009088477.1">
    <property type="nucleotide sequence ID" value="NZ_CP007547.1"/>
</dbReference>
<proteinExistence type="predicted"/>
<dbReference type="Proteomes" id="UP000028933">
    <property type="component" value="Chromosome"/>
</dbReference>
<dbReference type="PANTHER" id="PTHR43072">
    <property type="entry name" value="N-ACETYLTRANSFERASE"/>
    <property type="match status" value="1"/>
</dbReference>
<reference evidence="4" key="2">
    <citation type="journal article" date="2015" name="Genome Biol. Evol.">
        <title>Complete Genome Sequence and Transcriptomic Analysis of the Novel Pathogen Elizabethkingia anophelis in Response to Oxidative Stress.</title>
        <authorList>
            <person name="Li Y."/>
            <person name="Liu Y."/>
            <person name="Chew S.C."/>
            <person name="Tay M."/>
            <person name="Salido M.M."/>
            <person name="Teo J."/>
            <person name="Lauro F.M."/>
            <person name="Givskov M."/>
            <person name="Yang L."/>
        </authorList>
    </citation>
    <scope>NUCLEOTIDE SEQUENCE</scope>
    <source>
        <strain evidence="4">NUHP1</strain>
    </source>
</reference>
<evidence type="ECO:0000256" key="2">
    <source>
        <dbReference type="ARBA" id="ARBA00023315"/>
    </source>
</evidence>
<dbReference type="Gene3D" id="3.40.630.30">
    <property type="match status" value="1"/>
</dbReference>
<sequence length="164" mass="18518">MDNFEIRNMQETDGQLVLDIFKEGIDGNNATFEENVPTWEAWKINHYENCRLVITDENSTVIGWAALSPVSKRPCFSGVAEVSIYLANAVKGQGLGTLLLRRLVNESEENGFWTLQSGIFPENLASLNTHKKCGFKIVGTREKIGKMPDGTWRDIILVEKRKED</sequence>
<dbReference type="GeneID" id="56683346"/>
<accession>A0A077EIN2</accession>
<dbReference type="InterPro" id="IPR000182">
    <property type="entry name" value="GNAT_dom"/>
</dbReference>
<keyword evidence="2" id="KW-0012">Acyltransferase</keyword>
<keyword evidence="1 4" id="KW-0808">Transferase</keyword>
<dbReference type="SUPFAM" id="SSF55729">
    <property type="entry name" value="Acyl-CoA N-acyltransferases (Nat)"/>
    <property type="match status" value="1"/>
</dbReference>
<dbReference type="InterPro" id="IPR016181">
    <property type="entry name" value="Acyl_CoA_acyltransferase"/>
</dbReference>
<dbReference type="AlphaFoldDB" id="A0A077EIN2"/>
<dbReference type="PANTHER" id="PTHR43072:SF23">
    <property type="entry name" value="UPF0039 PROTEIN C11D3.02C"/>
    <property type="match status" value="1"/>
</dbReference>
<dbReference type="GO" id="GO:0016747">
    <property type="term" value="F:acyltransferase activity, transferring groups other than amino-acyl groups"/>
    <property type="evidence" value="ECO:0007669"/>
    <property type="project" value="InterPro"/>
</dbReference>
<dbReference type="PROSITE" id="PS51186">
    <property type="entry name" value="GNAT"/>
    <property type="match status" value="1"/>
</dbReference>
<name>A0A077EIN2_9FLAO</name>
<dbReference type="KEGG" id="eao:BD94_2269"/>
<evidence type="ECO:0000313" key="5">
    <source>
        <dbReference type="Proteomes" id="UP000028933"/>
    </source>
</evidence>
<dbReference type="STRING" id="1338011.BD94_2269"/>
<evidence type="ECO:0000313" key="4">
    <source>
        <dbReference type="EMBL" id="AIL46044.1"/>
    </source>
</evidence>
<gene>
    <name evidence="4" type="ORF">BD94_2269</name>
</gene>
<reference evidence="4" key="1">
    <citation type="journal article" date="2013" name="Lancet">
        <title>First case of E anophelis outbreak in an intensive-care unit.</title>
        <authorList>
            <person name="Teo J."/>
            <person name="Tan S.Y."/>
            <person name="Tay M."/>
            <person name="Ding Y."/>
            <person name="Kjelleberg S."/>
            <person name="Givskov M."/>
            <person name="Lin R.T."/>
            <person name="Yang L."/>
        </authorList>
    </citation>
    <scope>NUCLEOTIDE SEQUENCE [LARGE SCALE GENOMIC DNA]</scope>
    <source>
        <strain evidence="4">NUHP1</strain>
    </source>
</reference>
<evidence type="ECO:0000256" key="1">
    <source>
        <dbReference type="ARBA" id="ARBA00022679"/>
    </source>
</evidence>
<feature type="domain" description="N-acetyltransferase" evidence="3">
    <location>
        <begin position="4"/>
        <end position="159"/>
    </location>
</feature>
<dbReference type="Pfam" id="PF00583">
    <property type="entry name" value="Acetyltransf_1"/>
    <property type="match status" value="1"/>
</dbReference>
<protein>
    <submittedName>
        <fullName evidence="4">Phosphinothricin N-acetyltransferase</fullName>
    </submittedName>
</protein>
<evidence type="ECO:0000259" key="3">
    <source>
        <dbReference type="PROSITE" id="PS51186"/>
    </source>
</evidence>
<dbReference type="HOGENOM" id="CLU_013985_4_5_10"/>
<dbReference type="EMBL" id="CP007547">
    <property type="protein sequence ID" value="AIL46044.1"/>
    <property type="molecule type" value="Genomic_DNA"/>
</dbReference>
<dbReference type="eggNOG" id="COG1247">
    <property type="taxonomic scope" value="Bacteria"/>
</dbReference>